<proteinExistence type="predicted"/>
<organism evidence="1 2">
    <name type="scientific">Riccia fluitans</name>
    <dbReference type="NCBI Taxonomy" id="41844"/>
    <lineage>
        <taxon>Eukaryota</taxon>
        <taxon>Viridiplantae</taxon>
        <taxon>Streptophyta</taxon>
        <taxon>Embryophyta</taxon>
        <taxon>Marchantiophyta</taxon>
        <taxon>Marchantiopsida</taxon>
        <taxon>Marchantiidae</taxon>
        <taxon>Marchantiales</taxon>
        <taxon>Ricciaceae</taxon>
        <taxon>Riccia</taxon>
    </lineage>
</organism>
<dbReference type="Proteomes" id="UP001605036">
    <property type="component" value="Unassembled WGS sequence"/>
</dbReference>
<dbReference type="AlphaFoldDB" id="A0ABD1Y9F0"/>
<evidence type="ECO:0000313" key="2">
    <source>
        <dbReference type="Proteomes" id="UP001605036"/>
    </source>
</evidence>
<evidence type="ECO:0000313" key="1">
    <source>
        <dbReference type="EMBL" id="KAL2622357.1"/>
    </source>
</evidence>
<sequence length="84" mass="9825">MIEGQSWEWLLEIRRTADSRSRFIWHGGYISVDGHTNTSIQRIYEFYVFLPPQGDENFCTGGCSVNFDFDFRSRATSSENEFKS</sequence>
<keyword evidence="2" id="KW-1185">Reference proteome</keyword>
<gene>
    <name evidence="1" type="ORF">R1flu_002562</name>
</gene>
<comment type="caution">
    <text evidence="1">The sequence shown here is derived from an EMBL/GenBank/DDBJ whole genome shotgun (WGS) entry which is preliminary data.</text>
</comment>
<reference evidence="1 2" key="1">
    <citation type="submission" date="2024-09" db="EMBL/GenBank/DDBJ databases">
        <title>Chromosome-scale assembly of Riccia fluitans.</title>
        <authorList>
            <person name="Paukszto L."/>
            <person name="Sawicki J."/>
            <person name="Karawczyk K."/>
            <person name="Piernik-Szablinska J."/>
            <person name="Szczecinska M."/>
            <person name="Mazdziarz M."/>
        </authorList>
    </citation>
    <scope>NUCLEOTIDE SEQUENCE [LARGE SCALE GENOMIC DNA]</scope>
    <source>
        <strain evidence="1">Rf_01</strain>
        <tissue evidence="1">Aerial parts of the thallus</tissue>
    </source>
</reference>
<accession>A0ABD1Y9F0</accession>
<protein>
    <submittedName>
        <fullName evidence="1">Uncharacterized protein</fullName>
    </submittedName>
</protein>
<dbReference type="EMBL" id="JBHFFA010000006">
    <property type="protein sequence ID" value="KAL2622357.1"/>
    <property type="molecule type" value="Genomic_DNA"/>
</dbReference>
<name>A0ABD1Y9F0_9MARC</name>